<accession>A0ABU0JV28</accession>
<feature type="coiled-coil region" evidence="8">
    <location>
        <begin position="247"/>
        <end position="281"/>
    </location>
</feature>
<keyword evidence="6 12" id="KW-0418">Kinase</keyword>
<dbReference type="Gene3D" id="1.10.287.130">
    <property type="match status" value="1"/>
</dbReference>
<dbReference type="PROSITE" id="PS50885">
    <property type="entry name" value="HAMP"/>
    <property type="match status" value="1"/>
</dbReference>
<dbReference type="SMART" id="SM00387">
    <property type="entry name" value="HATPase_c"/>
    <property type="match status" value="1"/>
</dbReference>
<dbReference type="SMART" id="SM00388">
    <property type="entry name" value="HisKA"/>
    <property type="match status" value="1"/>
</dbReference>
<sequence>MKFQMNRKSITFKLFIVTAVLLLALVTLFMFTESLFFEKFYYKQKTKNLTQSVEKLKQTYISDQTPNKDLYEYAYKFEDENNAQIAFLNKSGVIKYIKQPIKHNYEVDSKDVIIMAIKNWVSYEKSYFDVILSKKTVHFNFKNPILNTNNLVVVSPIVVDDEITDILFVISTLQPIGEASSVIKIYYLYAYLIVIIIIAVLSLFYSKIISKPLIEVNKIATKMASLDFSEKCAIKSDDEIGTLSNNLNFLSNTLDSTLKKLNKANEELKADIEKERALEKLRKEFIAGVSHELKTPISLIEGYSEGLKDGIVDEVDKEFYLDVIIDETKKMNTLVMNMLELSKLESGTFSLNIKPFLLFDLIDKIYKKYKNTESNRIFYLQFNIQKETIVLGDIFKIESVLENIINNAIKYSDENTTIFITIQNHNSLKNKVIIDVENQGDQIPQKELDFIWEKFYRVDKSRNKYLGGTGLGLSIVKNILILHESDFDLKNTKTGVKFFFTLNKQL</sequence>
<keyword evidence="8" id="KW-0175">Coiled coil</keyword>
<keyword evidence="9" id="KW-0812">Transmembrane</keyword>
<name>A0ABU0JV28_HATLI</name>
<keyword evidence="4" id="KW-0597">Phosphoprotein</keyword>
<dbReference type="InterPro" id="IPR036097">
    <property type="entry name" value="HisK_dim/P_sf"/>
</dbReference>
<dbReference type="PRINTS" id="PR00344">
    <property type="entry name" value="BCTRLSENSOR"/>
</dbReference>
<evidence type="ECO:0000256" key="5">
    <source>
        <dbReference type="ARBA" id="ARBA00022679"/>
    </source>
</evidence>
<dbReference type="Pfam" id="PF00512">
    <property type="entry name" value="HisKA"/>
    <property type="match status" value="1"/>
</dbReference>
<dbReference type="Proteomes" id="UP001224418">
    <property type="component" value="Unassembled WGS sequence"/>
</dbReference>
<evidence type="ECO:0000259" key="10">
    <source>
        <dbReference type="PROSITE" id="PS50109"/>
    </source>
</evidence>
<feature type="domain" description="Histidine kinase" evidence="10">
    <location>
        <begin position="288"/>
        <end position="506"/>
    </location>
</feature>
<dbReference type="SUPFAM" id="SSF55874">
    <property type="entry name" value="ATPase domain of HSP90 chaperone/DNA topoisomerase II/histidine kinase"/>
    <property type="match status" value="1"/>
</dbReference>
<dbReference type="EMBL" id="JAUSWN010000034">
    <property type="protein sequence ID" value="MDQ0480914.1"/>
    <property type="molecule type" value="Genomic_DNA"/>
</dbReference>
<evidence type="ECO:0000256" key="8">
    <source>
        <dbReference type="SAM" id="Coils"/>
    </source>
</evidence>
<dbReference type="CDD" id="cd06225">
    <property type="entry name" value="HAMP"/>
    <property type="match status" value="1"/>
</dbReference>
<evidence type="ECO:0000313" key="12">
    <source>
        <dbReference type="EMBL" id="MDQ0480914.1"/>
    </source>
</evidence>
<dbReference type="InterPro" id="IPR003661">
    <property type="entry name" value="HisK_dim/P_dom"/>
</dbReference>
<comment type="catalytic activity">
    <reaction evidence="1">
        <text>ATP + protein L-histidine = ADP + protein N-phospho-L-histidine.</text>
        <dbReference type="EC" id="2.7.13.3"/>
    </reaction>
</comment>
<evidence type="ECO:0000256" key="3">
    <source>
        <dbReference type="ARBA" id="ARBA00012438"/>
    </source>
</evidence>
<keyword evidence="9" id="KW-0472">Membrane</keyword>
<dbReference type="InterPro" id="IPR050351">
    <property type="entry name" value="BphY/WalK/GraS-like"/>
</dbReference>
<dbReference type="PROSITE" id="PS50109">
    <property type="entry name" value="HIS_KIN"/>
    <property type="match status" value="1"/>
</dbReference>
<evidence type="ECO:0000256" key="2">
    <source>
        <dbReference type="ARBA" id="ARBA00004370"/>
    </source>
</evidence>
<keyword evidence="13" id="KW-1185">Reference proteome</keyword>
<dbReference type="Pfam" id="PF02518">
    <property type="entry name" value="HATPase_c"/>
    <property type="match status" value="1"/>
</dbReference>
<evidence type="ECO:0000256" key="1">
    <source>
        <dbReference type="ARBA" id="ARBA00000085"/>
    </source>
</evidence>
<evidence type="ECO:0000256" key="7">
    <source>
        <dbReference type="ARBA" id="ARBA00023012"/>
    </source>
</evidence>
<dbReference type="PANTHER" id="PTHR45453:SF3">
    <property type="entry name" value="HISTIDINE KINASE"/>
    <property type="match status" value="1"/>
</dbReference>
<comment type="subcellular location">
    <subcellularLocation>
        <location evidence="2">Membrane</location>
    </subcellularLocation>
</comment>
<keyword evidence="9" id="KW-1133">Transmembrane helix</keyword>
<feature type="domain" description="HAMP" evidence="11">
    <location>
        <begin position="207"/>
        <end position="259"/>
    </location>
</feature>
<keyword evidence="5" id="KW-0808">Transferase</keyword>
<gene>
    <name evidence="12" type="ORF">QOZ93_002664</name>
</gene>
<dbReference type="SUPFAM" id="SSF158472">
    <property type="entry name" value="HAMP domain-like"/>
    <property type="match status" value="1"/>
</dbReference>
<dbReference type="SUPFAM" id="SSF47384">
    <property type="entry name" value="Homodimeric domain of signal transducing histidine kinase"/>
    <property type="match status" value="1"/>
</dbReference>
<dbReference type="CDD" id="cd00082">
    <property type="entry name" value="HisKA"/>
    <property type="match status" value="1"/>
</dbReference>
<dbReference type="EC" id="2.7.13.3" evidence="3"/>
<keyword evidence="7" id="KW-0902">Two-component regulatory system</keyword>
<evidence type="ECO:0000259" key="11">
    <source>
        <dbReference type="PROSITE" id="PS50885"/>
    </source>
</evidence>
<protein>
    <recommendedName>
        <fullName evidence="3">histidine kinase</fullName>
        <ecNumber evidence="3">2.7.13.3</ecNumber>
    </recommendedName>
</protein>
<evidence type="ECO:0000256" key="9">
    <source>
        <dbReference type="SAM" id="Phobius"/>
    </source>
</evidence>
<dbReference type="PANTHER" id="PTHR45453">
    <property type="entry name" value="PHOSPHATE REGULON SENSOR PROTEIN PHOR"/>
    <property type="match status" value="1"/>
</dbReference>
<feature type="transmembrane region" description="Helical" evidence="9">
    <location>
        <begin position="186"/>
        <end position="205"/>
    </location>
</feature>
<comment type="caution">
    <text evidence="12">The sequence shown here is derived from an EMBL/GenBank/DDBJ whole genome shotgun (WGS) entry which is preliminary data.</text>
</comment>
<evidence type="ECO:0000313" key="13">
    <source>
        <dbReference type="Proteomes" id="UP001224418"/>
    </source>
</evidence>
<dbReference type="InterPro" id="IPR005467">
    <property type="entry name" value="His_kinase_dom"/>
</dbReference>
<dbReference type="Gene3D" id="6.10.340.10">
    <property type="match status" value="1"/>
</dbReference>
<dbReference type="InterPro" id="IPR003594">
    <property type="entry name" value="HATPase_dom"/>
</dbReference>
<evidence type="ECO:0000256" key="6">
    <source>
        <dbReference type="ARBA" id="ARBA00022777"/>
    </source>
</evidence>
<dbReference type="SMART" id="SM00304">
    <property type="entry name" value="HAMP"/>
    <property type="match status" value="1"/>
</dbReference>
<dbReference type="GO" id="GO:0016301">
    <property type="term" value="F:kinase activity"/>
    <property type="evidence" value="ECO:0007669"/>
    <property type="project" value="UniProtKB-KW"/>
</dbReference>
<dbReference type="Gene3D" id="3.30.565.10">
    <property type="entry name" value="Histidine kinase-like ATPase, C-terminal domain"/>
    <property type="match status" value="1"/>
</dbReference>
<reference evidence="12 13" key="1">
    <citation type="submission" date="2023-07" db="EMBL/GenBank/DDBJ databases">
        <title>Genomic Encyclopedia of Type Strains, Phase IV (KMG-IV): sequencing the most valuable type-strain genomes for metagenomic binning, comparative biology and taxonomic classification.</title>
        <authorList>
            <person name="Goeker M."/>
        </authorList>
    </citation>
    <scope>NUCLEOTIDE SEQUENCE [LARGE SCALE GENOMIC DNA]</scope>
    <source>
        <strain evidence="12 13">DSM 1400</strain>
    </source>
</reference>
<dbReference type="InterPro" id="IPR036890">
    <property type="entry name" value="HATPase_C_sf"/>
</dbReference>
<dbReference type="RefSeq" id="WP_343749902.1">
    <property type="nucleotide sequence ID" value="NZ_BAAACJ010000052.1"/>
</dbReference>
<organism evidence="12 13">
    <name type="scientific">Hathewaya limosa</name>
    <name type="common">Clostridium limosum</name>
    <dbReference type="NCBI Taxonomy" id="1536"/>
    <lineage>
        <taxon>Bacteria</taxon>
        <taxon>Bacillati</taxon>
        <taxon>Bacillota</taxon>
        <taxon>Clostridia</taxon>
        <taxon>Eubacteriales</taxon>
        <taxon>Clostridiaceae</taxon>
        <taxon>Hathewaya</taxon>
    </lineage>
</organism>
<evidence type="ECO:0000256" key="4">
    <source>
        <dbReference type="ARBA" id="ARBA00022553"/>
    </source>
</evidence>
<dbReference type="InterPro" id="IPR003660">
    <property type="entry name" value="HAMP_dom"/>
</dbReference>
<proteinExistence type="predicted"/>
<dbReference type="InterPro" id="IPR004358">
    <property type="entry name" value="Sig_transdc_His_kin-like_C"/>
</dbReference>